<evidence type="ECO:0000313" key="2">
    <source>
        <dbReference type="Proteomes" id="UP000007129"/>
    </source>
</evidence>
<proteinExistence type="predicted"/>
<organism evidence="1 2">
    <name type="scientific">Macrophomina phaseolina (strain MS6)</name>
    <name type="common">Charcoal rot fungus</name>
    <dbReference type="NCBI Taxonomy" id="1126212"/>
    <lineage>
        <taxon>Eukaryota</taxon>
        <taxon>Fungi</taxon>
        <taxon>Dikarya</taxon>
        <taxon>Ascomycota</taxon>
        <taxon>Pezizomycotina</taxon>
        <taxon>Dothideomycetes</taxon>
        <taxon>Dothideomycetes incertae sedis</taxon>
        <taxon>Botryosphaeriales</taxon>
        <taxon>Botryosphaeriaceae</taxon>
        <taxon>Macrophomina</taxon>
    </lineage>
</organism>
<evidence type="ECO:0000313" key="1">
    <source>
        <dbReference type="EMBL" id="EKG17999.1"/>
    </source>
</evidence>
<dbReference type="EMBL" id="AHHD01000218">
    <property type="protein sequence ID" value="EKG17999.1"/>
    <property type="molecule type" value="Genomic_DNA"/>
</dbReference>
<dbReference type="InParanoid" id="K2S651"/>
<reference evidence="1 2" key="1">
    <citation type="journal article" date="2012" name="BMC Genomics">
        <title>Tools to kill: Genome of one of the most destructive plant pathogenic fungi Macrophomina phaseolina.</title>
        <authorList>
            <person name="Islam M.S."/>
            <person name="Haque M.S."/>
            <person name="Islam M.M."/>
            <person name="Emdad E.M."/>
            <person name="Halim A."/>
            <person name="Hossen Q.M.M."/>
            <person name="Hossain M.Z."/>
            <person name="Ahmed B."/>
            <person name="Rahim S."/>
            <person name="Rahman M.S."/>
            <person name="Alam M.M."/>
            <person name="Hou S."/>
            <person name="Wan X."/>
            <person name="Saito J.A."/>
            <person name="Alam M."/>
        </authorList>
    </citation>
    <scope>NUCLEOTIDE SEQUENCE [LARGE SCALE GENOMIC DNA]</scope>
    <source>
        <strain evidence="1 2">MS6</strain>
    </source>
</reference>
<name>K2S651_MACPH</name>
<gene>
    <name evidence="1" type="ORF">MPH_04689</name>
</gene>
<dbReference type="OrthoDB" id="10252740at2759"/>
<dbReference type="AlphaFoldDB" id="K2S651"/>
<protein>
    <submittedName>
        <fullName evidence="1">Argonaute-like protein</fullName>
    </submittedName>
</protein>
<accession>K2S651</accession>
<comment type="caution">
    <text evidence="1">The sequence shown here is derived from an EMBL/GenBank/DDBJ whole genome shotgun (WGS) entry which is preliminary data.</text>
</comment>
<dbReference type="VEuPathDB" id="FungiDB:MPH_04689"/>
<sequence>MPFVNAGADKPGYELWIPAVFLEIDFSQPYNAILPTAFVDRMMKIASRSPTANANLKVNEGLVHLGIKNANSASEMEISQAFSSEYVKNSQVLIVFQEKIGFDIDNKLIYIPARILQQPSLRYATRIPVKPKFASWNLVDCPKAQVRICCAPQSTPNWYPRLGTNSCTSSRAN</sequence>
<dbReference type="HOGENOM" id="CLU_1547893_0_0_1"/>
<dbReference type="Proteomes" id="UP000007129">
    <property type="component" value="Unassembled WGS sequence"/>
</dbReference>